<protein>
    <submittedName>
        <fullName evidence="2">Uncharacterized protein</fullName>
    </submittedName>
</protein>
<feature type="compositionally biased region" description="Basic and acidic residues" evidence="1">
    <location>
        <begin position="57"/>
        <end position="67"/>
    </location>
</feature>
<gene>
    <name evidence="2" type="ORF">AM593_04952</name>
</gene>
<dbReference type="EMBL" id="KV595392">
    <property type="protein sequence ID" value="OPL21085.1"/>
    <property type="molecule type" value="Genomic_DNA"/>
</dbReference>
<accession>A0A3R5TS45</accession>
<feature type="region of interest" description="Disordered" evidence="1">
    <location>
        <begin position="50"/>
        <end position="78"/>
    </location>
</feature>
<feature type="non-terminal residue" evidence="2">
    <location>
        <position position="1"/>
    </location>
</feature>
<evidence type="ECO:0000313" key="3">
    <source>
        <dbReference type="Proteomes" id="UP000266721"/>
    </source>
</evidence>
<evidence type="ECO:0000313" key="2">
    <source>
        <dbReference type="EMBL" id="OPL21085.1"/>
    </source>
</evidence>
<dbReference type="AlphaFoldDB" id="A0A3R5TS45"/>
<proteinExistence type="predicted"/>
<sequence>MDQLQTQLTSRDFSITVKPYTNEGQTIIQAATVVVGDRNVVTKVEGETKTANGCDRQLTEQDSKENQSQDFANTIKKI</sequence>
<name>A0A3R5TS45_MYTGA</name>
<organism evidence="2 3">
    <name type="scientific">Mytilus galloprovincialis</name>
    <name type="common">Mediterranean mussel</name>
    <dbReference type="NCBI Taxonomy" id="29158"/>
    <lineage>
        <taxon>Eukaryota</taxon>
        <taxon>Metazoa</taxon>
        <taxon>Spiralia</taxon>
        <taxon>Lophotrochozoa</taxon>
        <taxon>Mollusca</taxon>
        <taxon>Bivalvia</taxon>
        <taxon>Autobranchia</taxon>
        <taxon>Pteriomorphia</taxon>
        <taxon>Mytilida</taxon>
        <taxon>Mytiloidea</taxon>
        <taxon>Mytilidae</taxon>
        <taxon>Mytilinae</taxon>
        <taxon>Mytilus</taxon>
    </lineage>
</organism>
<keyword evidence="3" id="KW-1185">Reference proteome</keyword>
<reference evidence="2 3" key="1">
    <citation type="journal article" date="2016" name="PLoS ONE">
        <title>A First Insight into the Genome of the Filter-Feeder Mussel Mytilus galloprovincialis.</title>
        <authorList>
            <person name="Murgarella M."/>
            <person name="Puiu D."/>
            <person name="Novoa B."/>
            <person name="Figueras A."/>
            <person name="Posada D."/>
            <person name="Canchaya C."/>
        </authorList>
    </citation>
    <scope>NUCLEOTIDE SEQUENCE [LARGE SCALE GENOMIC DNA]</scope>
    <source>
        <tissue evidence="2">Muscle</tissue>
    </source>
</reference>
<dbReference type="Proteomes" id="UP000266721">
    <property type="component" value="Unassembled WGS sequence"/>
</dbReference>
<evidence type="ECO:0000256" key="1">
    <source>
        <dbReference type="SAM" id="MobiDB-lite"/>
    </source>
</evidence>